<feature type="compositionally biased region" description="Basic and acidic residues" evidence="1">
    <location>
        <begin position="62"/>
        <end position="117"/>
    </location>
</feature>
<evidence type="ECO:0000313" key="4">
    <source>
        <dbReference type="Proteomes" id="UP000244900"/>
    </source>
</evidence>
<dbReference type="SUPFAM" id="SSF55469">
    <property type="entry name" value="FMN-dependent nitroreductase-like"/>
    <property type="match status" value="2"/>
</dbReference>
<evidence type="ECO:0000313" key="3">
    <source>
        <dbReference type="EMBL" id="AWI32322.1"/>
    </source>
</evidence>
<dbReference type="NCBIfam" id="TIGR03605">
    <property type="entry name" value="antibiot_sagB"/>
    <property type="match status" value="1"/>
</dbReference>
<dbReference type="PANTHER" id="PTHR43745:SF2">
    <property type="entry name" value="NITROREDUCTASE MJ1384-RELATED"/>
    <property type="match status" value="1"/>
</dbReference>
<feature type="region of interest" description="Disordered" evidence="1">
    <location>
        <begin position="39"/>
        <end position="122"/>
    </location>
</feature>
<dbReference type="OrthoDB" id="9801593at2"/>
<reference evidence="3 4" key="1">
    <citation type="submission" date="2018-05" db="EMBL/GenBank/DDBJ databases">
        <title>Complete genome sequence of sponge-derived Streptomyces sp. HNM0039.</title>
        <authorList>
            <person name="Huang X."/>
            <person name="Zhou S."/>
        </authorList>
    </citation>
    <scope>NUCLEOTIDE SEQUENCE [LARGE SCALE GENOMIC DNA]</scope>
    <source>
        <strain evidence="3 4">HNM0039</strain>
    </source>
</reference>
<evidence type="ECO:0000259" key="2">
    <source>
        <dbReference type="Pfam" id="PF00881"/>
    </source>
</evidence>
<dbReference type="KEGG" id="stir:DDW44_28640"/>
<proteinExistence type="predicted"/>
<accession>A0A2S1T0Y7</accession>
<feature type="domain" description="Nitroreductase" evidence="2">
    <location>
        <begin position="388"/>
        <end position="563"/>
    </location>
</feature>
<dbReference type="AlphaFoldDB" id="A0A2S1T0Y7"/>
<dbReference type="EMBL" id="CP029188">
    <property type="protein sequence ID" value="AWI32322.1"/>
    <property type="molecule type" value="Genomic_DNA"/>
</dbReference>
<dbReference type="InterPro" id="IPR000415">
    <property type="entry name" value="Nitroreductase-like"/>
</dbReference>
<dbReference type="InterPro" id="IPR052544">
    <property type="entry name" value="Bacteriocin_Proc_Enz"/>
</dbReference>
<protein>
    <submittedName>
        <fullName evidence="3">Nitroreductase</fullName>
    </submittedName>
</protein>
<sequence>MGYAHDYAAAIMRRGRVPMPPADFVPNWADGPRKTKFYPGADTVPLPGHTMPPGATVGRGLAPDHDGPGHVGPGDDGRDHDGRDHVGPGHDGRDHAGPGHDGRDHAGPDRDRPERPFDLPALSGMLRDSYGLTGRRLGVQANTDLDALPFHPLANWSRGTASGGGLYPVSVYWVSGPSGPLPPGVHYYATRHHALQRLLAGDVSGEVREALGDPASAGERAAGTDQFLVLGVKYWQNAFKYNSFSFHAVTMDVGTVLQTWRIWARAQGLRVEPLMWFDERRLARLLGIRTEDEGVFAVVPLRWEGARARPAPPADTATVRRRDAERSRTVLTFDAVRRMQAATEEHAARRPAAGALAPAAAPVPDRGLPAVPLPAPTPLDTDVRTALRDRRSSFGRFDARRPLSAEHLASCLAAAADGASLGGDTGTGTTRIAGLYAFVGHTEGITPGAYAYDPAAHALRLVKAGPPGTFLQKNYFLANYNLEQTGAVLVPTVRTGAVLDTVGDRGYRIVNAVVGAISQSVYTAASALGVGCGVALGFDNVAYSEELGLERTGESPLLIMMLGSERPAPADFRHEIA</sequence>
<name>A0A2S1T0Y7_9ACTN</name>
<keyword evidence="4" id="KW-1185">Reference proteome</keyword>
<dbReference type="RefSeq" id="WP_108908291.1">
    <property type="nucleotide sequence ID" value="NZ_CP029188.1"/>
</dbReference>
<dbReference type="Pfam" id="PF00881">
    <property type="entry name" value="Nitroreductase"/>
    <property type="match status" value="1"/>
</dbReference>
<dbReference type="InterPro" id="IPR029479">
    <property type="entry name" value="Nitroreductase"/>
</dbReference>
<dbReference type="Gene3D" id="3.40.109.10">
    <property type="entry name" value="NADH Oxidase"/>
    <property type="match status" value="2"/>
</dbReference>
<dbReference type="InterPro" id="IPR020051">
    <property type="entry name" value="SagB-type_dehydrogenase"/>
</dbReference>
<dbReference type="PANTHER" id="PTHR43745">
    <property type="entry name" value="NITROREDUCTASE MJ1384-RELATED"/>
    <property type="match status" value="1"/>
</dbReference>
<organism evidence="3 4">
    <name type="scientific">Streptomyces tirandamycinicus</name>
    <dbReference type="NCBI Taxonomy" id="2174846"/>
    <lineage>
        <taxon>Bacteria</taxon>
        <taxon>Bacillati</taxon>
        <taxon>Actinomycetota</taxon>
        <taxon>Actinomycetes</taxon>
        <taxon>Kitasatosporales</taxon>
        <taxon>Streptomycetaceae</taxon>
        <taxon>Streptomyces</taxon>
    </lineage>
</organism>
<dbReference type="Proteomes" id="UP000244900">
    <property type="component" value="Chromosome"/>
</dbReference>
<gene>
    <name evidence="3" type="ORF">DDW44_28640</name>
</gene>
<evidence type="ECO:0000256" key="1">
    <source>
        <dbReference type="SAM" id="MobiDB-lite"/>
    </source>
</evidence>
<dbReference type="GO" id="GO:0016491">
    <property type="term" value="F:oxidoreductase activity"/>
    <property type="evidence" value="ECO:0007669"/>
    <property type="project" value="InterPro"/>
</dbReference>